<reference evidence="7 8" key="1">
    <citation type="submission" date="2018-03" db="EMBL/GenBank/DDBJ databases">
        <title>The Complete Genome of Celeribacter baekdonensis strain LH4, a Thiosulfate-Oxidizing Alphaproteobacterium Isolated from Gulf of Mexico Continental Slope Sediments.</title>
        <authorList>
            <person name="Flood B.E."/>
            <person name="Bailey J.V."/>
            <person name="Leprich D."/>
        </authorList>
    </citation>
    <scope>NUCLEOTIDE SEQUENCE [LARGE SCALE GENOMIC DNA]</scope>
    <source>
        <strain evidence="7 8">LH4</strain>
    </source>
</reference>
<evidence type="ECO:0000256" key="4">
    <source>
        <dbReference type="PROSITE-ProRule" id="PRU00433"/>
    </source>
</evidence>
<evidence type="ECO:0000256" key="3">
    <source>
        <dbReference type="ARBA" id="ARBA00023004"/>
    </source>
</evidence>
<accession>A0A2R4M1G5</accession>
<dbReference type="InterPro" id="IPR009056">
    <property type="entry name" value="Cyt_c-like_dom"/>
</dbReference>
<dbReference type="EMBL" id="CP028475">
    <property type="protein sequence ID" value="AVW91044.1"/>
    <property type="molecule type" value="Genomic_DNA"/>
</dbReference>
<proteinExistence type="predicted"/>
<dbReference type="SUPFAM" id="SSF46626">
    <property type="entry name" value="Cytochrome c"/>
    <property type="match status" value="1"/>
</dbReference>
<evidence type="ECO:0000313" key="8">
    <source>
        <dbReference type="Proteomes" id="UP000241447"/>
    </source>
</evidence>
<dbReference type="AlphaFoldDB" id="A0A2R4M1G5"/>
<dbReference type="KEGG" id="cbak:DA792_08040"/>
<evidence type="ECO:0000256" key="5">
    <source>
        <dbReference type="SAM" id="SignalP"/>
    </source>
</evidence>
<dbReference type="OrthoDB" id="7376456at2"/>
<organism evidence="7 8">
    <name type="scientific">Celeribacter baekdonensis</name>
    <dbReference type="NCBI Taxonomy" id="875171"/>
    <lineage>
        <taxon>Bacteria</taxon>
        <taxon>Pseudomonadati</taxon>
        <taxon>Pseudomonadota</taxon>
        <taxon>Alphaproteobacteria</taxon>
        <taxon>Rhodobacterales</taxon>
        <taxon>Roseobacteraceae</taxon>
        <taxon>Celeribacter</taxon>
    </lineage>
</organism>
<name>A0A2R4M1G5_9RHOB</name>
<evidence type="ECO:0000259" key="6">
    <source>
        <dbReference type="PROSITE" id="PS51007"/>
    </source>
</evidence>
<keyword evidence="1 4" id="KW-0349">Heme</keyword>
<feature type="chain" id="PRO_5015350239" description="Cytochrome c domain-containing protein" evidence="5">
    <location>
        <begin position="18"/>
        <end position="91"/>
    </location>
</feature>
<feature type="signal peptide" evidence="5">
    <location>
        <begin position="1"/>
        <end position="17"/>
    </location>
</feature>
<dbReference type="GO" id="GO:0020037">
    <property type="term" value="F:heme binding"/>
    <property type="evidence" value="ECO:0007669"/>
    <property type="project" value="InterPro"/>
</dbReference>
<dbReference type="RefSeq" id="WP_107719497.1">
    <property type="nucleotide sequence ID" value="NZ_CP028475.1"/>
</dbReference>
<keyword evidence="5" id="KW-0732">Signal</keyword>
<protein>
    <recommendedName>
        <fullName evidence="6">Cytochrome c domain-containing protein</fullName>
    </recommendedName>
</protein>
<dbReference type="PROSITE" id="PS51007">
    <property type="entry name" value="CYTC"/>
    <property type="match status" value="1"/>
</dbReference>
<keyword evidence="3 4" id="KW-0408">Iron</keyword>
<dbReference type="Proteomes" id="UP000241447">
    <property type="component" value="Chromosome"/>
</dbReference>
<keyword evidence="2 4" id="KW-0479">Metal-binding</keyword>
<sequence>MARFLVLMMVMAVPLYADPLGDSAQGALIYAQSCARCHRDVAQLDLASATPENLMLFLTRHRTRSDQGSDQDRADLVAYLLPQAPTQELSE</sequence>
<evidence type="ECO:0000313" key="7">
    <source>
        <dbReference type="EMBL" id="AVW91044.1"/>
    </source>
</evidence>
<evidence type="ECO:0000256" key="2">
    <source>
        <dbReference type="ARBA" id="ARBA00022723"/>
    </source>
</evidence>
<dbReference type="InterPro" id="IPR036909">
    <property type="entry name" value="Cyt_c-like_dom_sf"/>
</dbReference>
<evidence type="ECO:0000256" key="1">
    <source>
        <dbReference type="ARBA" id="ARBA00022617"/>
    </source>
</evidence>
<feature type="domain" description="Cytochrome c" evidence="6">
    <location>
        <begin position="21"/>
        <end position="91"/>
    </location>
</feature>
<gene>
    <name evidence="7" type="ORF">DA792_08040</name>
</gene>
<dbReference type="GO" id="GO:0009055">
    <property type="term" value="F:electron transfer activity"/>
    <property type="evidence" value="ECO:0007669"/>
    <property type="project" value="InterPro"/>
</dbReference>
<dbReference type="GO" id="GO:0046872">
    <property type="term" value="F:metal ion binding"/>
    <property type="evidence" value="ECO:0007669"/>
    <property type="project" value="UniProtKB-KW"/>
</dbReference>